<dbReference type="KEGG" id="arev:RVR_84"/>
<sequence>MGVVVALGAALPFAVSGFRHHDPAPAAQSNDIPPQTIPVMAPTTTSPTAKPPAHASGKASAHPHPSATPRTATTGTPSPAAKAKKTTQPKATSKPAATKKAPTAADARALANAASSASQVLIVNVTTRLCADVPGYGKGTSDGPVNQYDCDGTAGDNQLWDLQVASKSGGPNGASLFVIVNHKDGLCMDLPNYGAEPAGTPVEEYACDRTTNDNQLWWLDPRPDGTYWIRDLSSGLCLDVPGVGTGREDARLEQDVCGTNTQDDFRWRFQ</sequence>
<dbReference type="EMBL" id="AP018365">
    <property type="protein sequence ID" value="BBA95282.1"/>
    <property type="molecule type" value="Genomic_DNA"/>
</dbReference>
<dbReference type="SMART" id="SM00458">
    <property type="entry name" value="RICIN"/>
    <property type="match status" value="1"/>
</dbReference>
<name>A0A7U3UMH5_9ACTN</name>
<reference evidence="3 4" key="4">
    <citation type="journal article" date="2020" name="Sci. Rep.">
        <title>beta-carboline chemical signals induce reveromycin production through a LuxR family regulator in Streptomyces sp. SN-593.</title>
        <authorList>
            <person name="Panthee S."/>
            <person name="Kito N."/>
            <person name="Hayashi T."/>
            <person name="Shimizu T."/>
            <person name="Ishikawa J."/>
            <person name="Hamamoto H."/>
            <person name="Osada H."/>
            <person name="Takahashi S."/>
        </authorList>
    </citation>
    <scope>NUCLEOTIDE SEQUENCE [LARGE SCALE GENOMIC DNA]</scope>
    <source>
        <strain evidence="3 4">SN-593</strain>
    </source>
</reference>
<reference evidence="3 4" key="1">
    <citation type="journal article" date="2010" name="J. Bacteriol.">
        <title>Biochemical characterization of a novel indole prenyltransferase from Streptomyces sp. SN-593.</title>
        <authorList>
            <person name="Takahashi S."/>
            <person name="Takagi H."/>
            <person name="Toyoda A."/>
            <person name="Uramoto M."/>
            <person name="Nogawa T."/>
            <person name="Ueki M."/>
            <person name="Sakaki Y."/>
            <person name="Osada H."/>
        </authorList>
    </citation>
    <scope>NUCLEOTIDE SEQUENCE [LARGE SCALE GENOMIC DNA]</scope>
    <source>
        <strain evidence="3 4">SN-593</strain>
    </source>
</reference>
<evidence type="ECO:0000313" key="4">
    <source>
        <dbReference type="Proteomes" id="UP000595703"/>
    </source>
</evidence>
<feature type="domain" description="Ricin B lectin" evidence="2">
    <location>
        <begin position="117"/>
        <end position="270"/>
    </location>
</feature>
<evidence type="ECO:0000256" key="1">
    <source>
        <dbReference type="SAM" id="MobiDB-lite"/>
    </source>
</evidence>
<evidence type="ECO:0000313" key="3">
    <source>
        <dbReference type="EMBL" id="BBA95282.1"/>
    </source>
</evidence>
<reference evidence="3 4" key="2">
    <citation type="journal article" date="2011" name="J. Antibiot.">
        <title>Furaquinocins I and J: novel polyketide isoprenoid hybrid compounds from Streptomyces reveromyceticus SN-593.</title>
        <authorList>
            <person name="Panthee S."/>
            <person name="Takahashi S."/>
            <person name="Takagi H."/>
            <person name="Nogawa T."/>
            <person name="Oowada E."/>
            <person name="Uramoto M."/>
            <person name="Osada H."/>
        </authorList>
    </citation>
    <scope>NUCLEOTIDE SEQUENCE [LARGE SCALE GENOMIC DNA]</scope>
    <source>
        <strain evidence="3 4">SN-593</strain>
    </source>
</reference>
<dbReference type="Gene3D" id="2.80.10.50">
    <property type="match status" value="2"/>
</dbReference>
<organism evidence="3 4">
    <name type="scientific">Actinacidiphila reveromycinica</name>
    <dbReference type="NCBI Taxonomy" id="659352"/>
    <lineage>
        <taxon>Bacteria</taxon>
        <taxon>Bacillati</taxon>
        <taxon>Actinomycetota</taxon>
        <taxon>Actinomycetes</taxon>
        <taxon>Kitasatosporales</taxon>
        <taxon>Streptomycetaceae</taxon>
        <taxon>Actinacidiphila</taxon>
    </lineage>
</organism>
<dbReference type="InterPro" id="IPR035992">
    <property type="entry name" value="Ricin_B-like_lectins"/>
</dbReference>
<dbReference type="CDD" id="cd00161">
    <property type="entry name" value="beta-trefoil_Ricin-like"/>
    <property type="match status" value="1"/>
</dbReference>
<proteinExistence type="predicted"/>
<keyword evidence="4" id="KW-1185">Reference proteome</keyword>
<feature type="compositionally biased region" description="Low complexity" evidence="1">
    <location>
        <begin position="65"/>
        <end position="81"/>
    </location>
</feature>
<reference evidence="3 4" key="3">
    <citation type="journal article" date="2011" name="Nat. Chem. Biol.">
        <title>Reveromycin A biosynthesis uses RevG and RevJ for stereospecific spiroacetal formation.</title>
        <authorList>
            <person name="Takahashi S."/>
            <person name="Toyoda A."/>
            <person name="Sekiyama Y."/>
            <person name="Takagi H."/>
            <person name="Nogawa T."/>
            <person name="Uramoto M."/>
            <person name="Suzuki R."/>
            <person name="Koshino H."/>
            <person name="Kumano T."/>
            <person name="Panthee S."/>
            <person name="Dairi T."/>
            <person name="Ishikawa J."/>
            <person name="Ikeda H."/>
            <person name="Sakaki Y."/>
            <person name="Osada H."/>
        </authorList>
    </citation>
    <scope>NUCLEOTIDE SEQUENCE [LARGE SCALE GENOMIC DNA]</scope>
    <source>
        <strain evidence="3 4">SN-593</strain>
    </source>
</reference>
<evidence type="ECO:0000259" key="2">
    <source>
        <dbReference type="SMART" id="SM00458"/>
    </source>
</evidence>
<dbReference type="PROSITE" id="PS50231">
    <property type="entry name" value="RICIN_B_LECTIN"/>
    <property type="match status" value="1"/>
</dbReference>
<dbReference type="InterPro" id="IPR000772">
    <property type="entry name" value="Ricin_B_lectin"/>
</dbReference>
<dbReference type="SUPFAM" id="SSF50370">
    <property type="entry name" value="Ricin B-like lectins"/>
    <property type="match status" value="1"/>
</dbReference>
<accession>A0A7U3UMH5</accession>
<feature type="compositionally biased region" description="Low complexity" evidence="1">
    <location>
        <begin position="88"/>
        <end position="103"/>
    </location>
</feature>
<dbReference type="AlphaFoldDB" id="A0A7U3UMH5"/>
<feature type="region of interest" description="Disordered" evidence="1">
    <location>
        <begin position="22"/>
        <end position="103"/>
    </location>
</feature>
<gene>
    <name evidence="3" type="ORF">RVR_84</name>
</gene>
<dbReference type="Pfam" id="PF14200">
    <property type="entry name" value="RicinB_lectin_2"/>
    <property type="match status" value="1"/>
</dbReference>
<dbReference type="Proteomes" id="UP000595703">
    <property type="component" value="Chromosome"/>
</dbReference>
<protein>
    <recommendedName>
        <fullName evidence="2">Ricin B lectin domain-containing protein</fullName>
    </recommendedName>
</protein>
<feature type="compositionally biased region" description="Low complexity" evidence="1">
    <location>
        <begin position="41"/>
        <end position="55"/>
    </location>
</feature>